<feature type="domain" description="Periplasmic copper-binding protein NosD beta helix" evidence="5">
    <location>
        <begin position="148"/>
        <end position="349"/>
    </location>
</feature>
<keyword evidence="2" id="KW-0677">Repeat</keyword>
<feature type="signal peptide" evidence="4">
    <location>
        <begin position="1"/>
        <end position="25"/>
    </location>
</feature>
<feature type="chain" id="PRO_5020671989" evidence="4">
    <location>
        <begin position="26"/>
        <end position="417"/>
    </location>
</feature>
<dbReference type="EMBL" id="SGXA01000003">
    <property type="protein sequence ID" value="RZS69243.1"/>
    <property type="molecule type" value="Genomic_DNA"/>
</dbReference>
<evidence type="ECO:0000256" key="2">
    <source>
        <dbReference type="ARBA" id="ARBA00022737"/>
    </source>
</evidence>
<dbReference type="PANTHER" id="PTHR22990:SF15">
    <property type="entry name" value="F-BOX ONLY PROTEIN 10"/>
    <property type="match status" value="1"/>
</dbReference>
<dbReference type="Pfam" id="PF05048">
    <property type="entry name" value="NosD"/>
    <property type="match status" value="1"/>
</dbReference>
<dbReference type="RefSeq" id="WP_165434947.1">
    <property type="nucleotide sequence ID" value="NZ_CP042431.1"/>
</dbReference>
<keyword evidence="4" id="KW-0732">Signal</keyword>
<accession>A0A4Q7MNH4</accession>
<dbReference type="InterPro" id="IPR006626">
    <property type="entry name" value="PbH1"/>
</dbReference>
<dbReference type="Proteomes" id="UP000293874">
    <property type="component" value="Unassembled WGS sequence"/>
</dbReference>
<name>A0A4Q7MNH4_9BACT</name>
<dbReference type="InterPro" id="IPR051550">
    <property type="entry name" value="SCF-Subunits/Alg-Epimerases"/>
</dbReference>
<dbReference type="Gene3D" id="2.160.20.10">
    <property type="entry name" value="Single-stranded right-handed beta-helix, Pectin lyase-like"/>
    <property type="match status" value="1"/>
</dbReference>
<evidence type="ECO:0000256" key="3">
    <source>
        <dbReference type="ARBA" id="ARBA00022786"/>
    </source>
</evidence>
<evidence type="ECO:0000256" key="1">
    <source>
        <dbReference type="ARBA" id="ARBA00004906"/>
    </source>
</evidence>
<reference evidence="6 7" key="1">
    <citation type="submission" date="2019-02" db="EMBL/GenBank/DDBJ databases">
        <title>Genomic Encyclopedia of Type Strains, Phase IV (KMG-IV): sequencing the most valuable type-strain genomes for metagenomic binning, comparative biology and taxonomic classification.</title>
        <authorList>
            <person name="Goeker M."/>
        </authorList>
    </citation>
    <scope>NUCLEOTIDE SEQUENCE [LARGE SCALE GENOMIC DNA]</scope>
    <source>
        <strain evidence="6 7">DSM 18116</strain>
    </source>
</reference>
<dbReference type="NCBIfam" id="TIGR04247">
    <property type="entry name" value="NosD_copper_fam"/>
    <property type="match status" value="1"/>
</dbReference>
<dbReference type="PANTHER" id="PTHR22990">
    <property type="entry name" value="F-BOX ONLY PROTEIN"/>
    <property type="match status" value="1"/>
</dbReference>
<dbReference type="InterPro" id="IPR011050">
    <property type="entry name" value="Pectin_lyase_fold/virulence"/>
</dbReference>
<sequence>MKLKNKQLVLTLVLLPVLASLPALAGIIHVNPAGPVKKIQQAIDHAKPNDTILVEKGVYKEGNIEVNKPLYLKGINYPIIDGEKKYEIITIKSNNVILEGFSVQHSGSSSYNDIAAIRIANVRNVTIRNNKLDDTFFGIYSHHAGSCLITGNRVRSYAKTELGSANGIHCWKSDSMQITNNEISGHRDGIYFEFVTASSIRSNYSHDNLRYGLHFMFSNNDLYEKNTFERNGAGVAVMFSKSVTMLHNRFLSNWGASSYGILLKEISDSRIENNQFTRNTTGIYLEGTTRIMISKNIFSGNGYALRIQASCSENNVQQNNFTGNTFDVATNGSLVLNSFNKNYWDKYEGYDLNRDGIGDVPFRPVSMYSMVVERNPTAMMLFRSFLVNLFDKTEKVLPGLTPEGLKDDQPLMKSLKF</sequence>
<evidence type="ECO:0000313" key="6">
    <source>
        <dbReference type="EMBL" id="RZS69243.1"/>
    </source>
</evidence>
<keyword evidence="3" id="KW-0833">Ubl conjugation pathway</keyword>
<dbReference type="AlphaFoldDB" id="A0A4Q7MNH4"/>
<proteinExistence type="predicted"/>
<gene>
    <name evidence="6" type="ORF">EV199_5079</name>
</gene>
<dbReference type="SMART" id="SM00710">
    <property type="entry name" value="PbH1"/>
    <property type="match status" value="10"/>
</dbReference>
<dbReference type="InterPro" id="IPR022441">
    <property type="entry name" value="Para_beta_helix_rpt-2"/>
</dbReference>
<evidence type="ECO:0000259" key="5">
    <source>
        <dbReference type="Pfam" id="PF05048"/>
    </source>
</evidence>
<evidence type="ECO:0000313" key="7">
    <source>
        <dbReference type="Proteomes" id="UP000293874"/>
    </source>
</evidence>
<evidence type="ECO:0000256" key="4">
    <source>
        <dbReference type="SAM" id="SignalP"/>
    </source>
</evidence>
<dbReference type="InterPro" id="IPR026464">
    <property type="entry name" value="NosD_copper_fam"/>
</dbReference>
<dbReference type="SUPFAM" id="SSF51126">
    <property type="entry name" value="Pectin lyase-like"/>
    <property type="match status" value="1"/>
</dbReference>
<organism evidence="6 7">
    <name type="scientific">Pseudobacter ginsenosidimutans</name>
    <dbReference type="NCBI Taxonomy" id="661488"/>
    <lineage>
        <taxon>Bacteria</taxon>
        <taxon>Pseudomonadati</taxon>
        <taxon>Bacteroidota</taxon>
        <taxon>Chitinophagia</taxon>
        <taxon>Chitinophagales</taxon>
        <taxon>Chitinophagaceae</taxon>
        <taxon>Pseudobacter</taxon>
    </lineage>
</organism>
<dbReference type="InterPro" id="IPR007742">
    <property type="entry name" value="NosD_dom"/>
</dbReference>
<keyword evidence="7" id="KW-1185">Reference proteome</keyword>
<dbReference type="InterPro" id="IPR012334">
    <property type="entry name" value="Pectin_lyas_fold"/>
</dbReference>
<comment type="caution">
    <text evidence="6">The sequence shown here is derived from an EMBL/GenBank/DDBJ whole genome shotgun (WGS) entry which is preliminary data.</text>
</comment>
<dbReference type="NCBIfam" id="TIGR03804">
    <property type="entry name" value="para_beta_helix"/>
    <property type="match status" value="2"/>
</dbReference>
<protein>
    <submittedName>
        <fullName evidence="6">Nitrous oxidase accessory protein</fullName>
    </submittedName>
</protein>
<comment type="pathway">
    <text evidence="1">Protein modification; protein ubiquitination.</text>
</comment>